<accession>A0AAJ1QYY3</accession>
<organism evidence="2 3">
    <name type="scientific">Polaribacter sejongensis</name>
    <dbReference type="NCBI Taxonomy" id="985043"/>
    <lineage>
        <taxon>Bacteria</taxon>
        <taxon>Pseudomonadati</taxon>
        <taxon>Bacteroidota</taxon>
        <taxon>Flavobacteriia</taxon>
        <taxon>Flavobacteriales</taxon>
        <taxon>Flavobacteriaceae</taxon>
    </lineage>
</organism>
<dbReference type="Pfam" id="PF01323">
    <property type="entry name" value="DSBA"/>
    <property type="match status" value="1"/>
</dbReference>
<evidence type="ECO:0000313" key="2">
    <source>
        <dbReference type="EMBL" id="MDN3620685.1"/>
    </source>
</evidence>
<dbReference type="AlphaFoldDB" id="A0AAJ1QYY3"/>
<dbReference type="PANTHER" id="PTHR13887:SF41">
    <property type="entry name" value="THIOREDOXIN SUPERFAMILY PROTEIN"/>
    <property type="match status" value="1"/>
</dbReference>
<evidence type="ECO:0000313" key="3">
    <source>
        <dbReference type="Proteomes" id="UP001228636"/>
    </source>
</evidence>
<feature type="domain" description="DSBA-like thioredoxin" evidence="1">
    <location>
        <begin position="5"/>
        <end position="191"/>
    </location>
</feature>
<dbReference type="InterPro" id="IPR001853">
    <property type="entry name" value="DSBA-like_thioredoxin_dom"/>
</dbReference>
<evidence type="ECO:0000259" key="1">
    <source>
        <dbReference type="Pfam" id="PF01323"/>
    </source>
</evidence>
<comment type="caution">
    <text evidence="2">The sequence shown here is derived from an EMBL/GenBank/DDBJ whole genome shotgun (WGS) entry which is preliminary data.</text>
</comment>
<dbReference type="EMBL" id="JAUFQH010000013">
    <property type="protein sequence ID" value="MDN3620685.1"/>
    <property type="molecule type" value="Genomic_DNA"/>
</dbReference>
<dbReference type="SUPFAM" id="SSF52833">
    <property type="entry name" value="Thioredoxin-like"/>
    <property type="match status" value="1"/>
</dbReference>
<dbReference type="RefSeq" id="WP_261973232.1">
    <property type="nucleotide sequence ID" value="NZ_CP103460.1"/>
</dbReference>
<dbReference type="Gene3D" id="3.40.30.10">
    <property type="entry name" value="Glutaredoxin"/>
    <property type="match status" value="1"/>
</dbReference>
<protein>
    <submittedName>
        <fullName evidence="2">DsbA family protein</fullName>
    </submittedName>
</protein>
<gene>
    <name evidence="2" type="ORF">QWY81_14565</name>
</gene>
<dbReference type="PANTHER" id="PTHR13887">
    <property type="entry name" value="GLUTATHIONE S-TRANSFERASE KAPPA"/>
    <property type="match status" value="1"/>
</dbReference>
<dbReference type="InterPro" id="IPR036249">
    <property type="entry name" value="Thioredoxin-like_sf"/>
</dbReference>
<sequence length="197" mass="22680">MKYEITMFSDFQCPYCYIAKGTIDSLKKEYDIEINFRGYEIHSDIPENGIPSKDYFPNAKQKNVQLQEFGRQYGYEFADITAMPNSNKALQVAEYAKEVNKSDAFNTLMYEAFFFKDINISLVPEIKKMALTVGISEAEVDQVFATNKYKEILEANKIFCRDNNISSVPTFIINNKIIVVGAQSTENFRKVFEELKA</sequence>
<proteinExistence type="predicted"/>
<name>A0AAJ1QYY3_9FLAO</name>
<dbReference type="Proteomes" id="UP001228636">
    <property type="component" value="Unassembled WGS sequence"/>
</dbReference>
<dbReference type="PROSITE" id="PS00195">
    <property type="entry name" value="GLUTAREDOXIN_1"/>
    <property type="match status" value="1"/>
</dbReference>
<reference evidence="2 3" key="1">
    <citation type="journal article" date="2014" name="Int. J. Syst. Evol. Microbiol.">
        <title>Complete genome sequence of Corynebacterium casei LMG S-19264T (=DSM 44701T), isolated from a smear-ripened cheese.</title>
        <authorList>
            <consortium name="US DOE Joint Genome Institute (JGI-PGF)"/>
            <person name="Walter F."/>
            <person name="Albersmeier A."/>
            <person name="Kalinowski J."/>
            <person name="Ruckert C."/>
        </authorList>
    </citation>
    <scope>NUCLEOTIDE SEQUENCE [LARGE SCALE GENOMIC DNA]</scope>
    <source>
        <strain evidence="2 3">CECT 8670</strain>
    </source>
</reference>
<dbReference type="GO" id="GO:0016491">
    <property type="term" value="F:oxidoreductase activity"/>
    <property type="evidence" value="ECO:0007669"/>
    <property type="project" value="InterPro"/>
</dbReference>
<dbReference type="InterPro" id="IPR011767">
    <property type="entry name" value="GLR_AS"/>
</dbReference>